<dbReference type="Gene3D" id="2.160.20.10">
    <property type="entry name" value="Single-stranded right-handed beta-helix, Pectin lyase-like"/>
    <property type="match status" value="3"/>
</dbReference>
<dbReference type="InterPro" id="IPR011050">
    <property type="entry name" value="Pectin_lyase_fold/virulence"/>
</dbReference>
<comment type="caution">
    <text evidence="10">The sequence shown here is derived from an EMBL/GenBank/DDBJ whole genome shotgun (WGS) entry which is preliminary data.</text>
</comment>
<comment type="subcellular location">
    <subcellularLocation>
        <location evidence="1">Cell envelope</location>
    </subcellularLocation>
    <subcellularLocation>
        <location evidence="2">Cell outer membrane</location>
    </subcellularLocation>
    <subcellularLocation>
        <location evidence="3">Secreted</location>
    </subcellularLocation>
</comment>
<dbReference type="EMBL" id="JAPFFF010000002">
    <property type="protein sequence ID" value="KAK8897712.1"/>
    <property type="molecule type" value="Genomic_DNA"/>
</dbReference>
<dbReference type="Pfam" id="PF02415">
    <property type="entry name" value="Chlam_PMP"/>
    <property type="match status" value="2"/>
</dbReference>
<dbReference type="InterPro" id="IPR006626">
    <property type="entry name" value="PbH1"/>
</dbReference>
<dbReference type="SUPFAM" id="SSF51126">
    <property type="entry name" value="Pectin lyase-like"/>
    <property type="match status" value="5"/>
</dbReference>
<evidence type="ECO:0000256" key="8">
    <source>
        <dbReference type="SAM" id="MobiDB-lite"/>
    </source>
</evidence>
<feature type="region of interest" description="Disordered" evidence="8">
    <location>
        <begin position="1949"/>
        <end position="1970"/>
    </location>
</feature>
<evidence type="ECO:0000256" key="5">
    <source>
        <dbReference type="ARBA" id="ARBA00022729"/>
    </source>
</evidence>
<evidence type="ECO:0000256" key="4">
    <source>
        <dbReference type="ARBA" id="ARBA00022525"/>
    </source>
</evidence>
<evidence type="ECO:0008006" key="12">
    <source>
        <dbReference type="Google" id="ProtNLM"/>
    </source>
</evidence>
<sequence length="1970" mass="217599">MTGIGSPNSQITNCLDFNNNSNFTFSSSNNACSGIEIDSSSEISITNCHFYNNNNFEGRGSLYVHGGSSSTQIIEISRLIFESCIGQEFCTMNIDLTSVTLSEGEKLTFTDLEMINVSSITSGIYQIKVDKNIEFNRCKFEMCQSNYEYGGGSGGVITPTQEIIFNECLWINNYCSGKGGGIQHSQTDATNSEIVKFESCNFTGNKTPKHGGAICIERVSSIIIKACLFVDNTALYNSVDSHKLLEENEGLGGAIYIKCEQTTMNVNPTIEIESCKFISNEASDGHALYIEGGYKTVDIISFSENVFTSNGVTGSTIVSDVPLDLSSINFNSLESGILGSNPIKYNGNSPGNYENLNFSNPIDVQNEQIESSFYNCHFLNCRKNSSVDPSIQQYVLTIHCRTFSFIESSIEFEDASNAIGGICVDNYCNMTITDSSLIKCNYFSVTEDPDLNDQSAGIYYEPKGGINTYEQLHMQNVLFDCISGVSSRCFKMTIDCNRMTCDAITIQNCPSGGSICSFYFTGNADSCTFQNWKFISNTAHSLFGGGSGLLISLKESQDSNNITFINCQWERNRAVQTILSDSSHGRPMLHNGAGGACQLGFSEMNSYMNAIFDSCEFKNNLAEAEGGALSIQTTGYLTITNCTFEDNVANGDGGALFIDPDFINDKVTGQRDLHATISNSHFTSNYAADGSAMFITGTSSSYSLTDLVFINNLRACNTIYSVASDVHYLQCNFSSSDGISSRGIEQSGGVSITIEEVRFLGLRYYGDCSYMHGGALLLREKDSSLNALLSNQNYAIKNCVFEDCQNLYGSGGAIYVSNIEFISIFSSKFINCKSREEGTILFIDETVELFEINSNCEMMDNNDPEHHLIVTGANNFIFEEFILKKEGNNNAKLIKVSGGQDIIIQNILIEGMTGGITVEDGTKSVYIKNCTFSDCPSGNNYVIYIENDDCSFVNNAITFTEGLSMQGKAISITNNGDIEVSNNKFINCNPYSNQNNMNPSIYFNPPSNSELPNTIHFNYNLIEGITNALRFNLLYFNLVNDNFNIDHNIISNCKNGNTGGNGFMCFLENAHDLVIYNLTICECESGSGSGGCLGFWIIPFNNIYKKIAFVNCCFKQNKQLGTSGGGAFQMGMTSNAHFEMSFESCEFAQNSANGSGGALFICTDNSATINKCIFNDNHALGTSSGGDGNGGAIFLKTNSMKTVSIGDCNFTNNSDKLGDGTAIYILNDDASGKCSVNIDQGCRFNNNYDQNNKHNYAIHSSSPFFSILDSIFESNDVLNKCSSINFVGASIENSVSNTLFFKCYNDDGSSSALGIKIEEGVKSVDIQNCKFELCGQRHDKADKYFDTYTIYDSGLNTKIKECIFRGDLESSIRGPSIKILSYGTHEIRDCLISYPICTNRGAIFYQPSTGDQMEENFIFQDTIINYPEGTENIGCHLTIQNSELVDISNITIENSKLGATLIDCELKCETFTFDKFRFIDNSCNESFGGGPGIWFEGTESHVTFSECLFENNSNINGNGGGIQIDNSDSTISPIFTFEGCKFIGNSGKCGGGICIEIYKNITIKDCLFSSNQAKNGKGGAVHIKITNDTLCKVLIINNTFTLNSGEDGHAISIEGENEETEVNIEDNIFCNNYNSEEKERNTFVIETNMCDIIQAKMIIEKNTFYNEEVNHNEIHVYKFSCLDIDFALNKINNNTEKVYYPTNIFSDTEKFSDSKYFSFSKSFTESIFISEILPESSSFSQSTIFSASNKFSITNSFTYSKAFTSSNSFTNSETFVVLPKSVSLSVSVLISVTFIEQKSVSFSLSHYASNTFMMSYIENEGTYALVASETNYVGYFPYIIYYLSPSFIAKYITIPIPKKQKISQEQLIGIACGSASVFFLILGITIRAVRKKKQEESFDIYDFSYSENEEEILHRAGEKDREMNETKQGDIFDVEKTNEMYDEIIEDNLYNEKNIEEDDDSDDNDIPFAY</sequence>
<keyword evidence="11" id="KW-1185">Reference proteome</keyword>
<protein>
    <recommendedName>
        <fullName evidence="12">Right handed beta helix domain-containing protein</fullName>
    </recommendedName>
</protein>
<keyword evidence="9" id="KW-1133">Transmembrane helix</keyword>
<evidence type="ECO:0000256" key="1">
    <source>
        <dbReference type="ARBA" id="ARBA00004196"/>
    </source>
</evidence>
<keyword evidence="4" id="KW-0964">Secreted</keyword>
<proteinExistence type="predicted"/>
<dbReference type="PANTHER" id="PTHR11319:SF35">
    <property type="entry name" value="OUTER MEMBRANE PROTEIN PMPC-RELATED"/>
    <property type="match status" value="1"/>
</dbReference>
<dbReference type="InterPro" id="IPR012334">
    <property type="entry name" value="Pectin_lyas_fold"/>
</dbReference>
<feature type="compositionally biased region" description="Acidic residues" evidence="8">
    <location>
        <begin position="1955"/>
        <end position="1970"/>
    </location>
</feature>
<keyword evidence="9" id="KW-0812">Transmembrane</keyword>
<feature type="transmembrane region" description="Helical" evidence="9">
    <location>
        <begin position="1867"/>
        <end position="1889"/>
    </location>
</feature>
<accession>A0ABR2L2X3</accession>
<evidence type="ECO:0000313" key="11">
    <source>
        <dbReference type="Proteomes" id="UP001470230"/>
    </source>
</evidence>
<keyword evidence="7" id="KW-0998">Cell outer membrane</keyword>
<keyword evidence="6 9" id="KW-0472">Membrane</keyword>
<gene>
    <name evidence="10" type="ORF">M9Y10_015677</name>
</gene>
<evidence type="ECO:0000256" key="2">
    <source>
        <dbReference type="ARBA" id="ARBA00004442"/>
    </source>
</evidence>
<dbReference type="PANTHER" id="PTHR11319">
    <property type="entry name" value="G PROTEIN-COUPLED RECEPTOR-RELATED"/>
    <property type="match status" value="1"/>
</dbReference>
<keyword evidence="5" id="KW-0732">Signal</keyword>
<evidence type="ECO:0000256" key="7">
    <source>
        <dbReference type="ARBA" id="ARBA00023237"/>
    </source>
</evidence>
<name>A0ABR2L2X3_9EUKA</name>
<evidence type="ECO:0000256" key="3">
    <source>
        <dbReference type="ARBA" id="ARBA00004613"/>
    </source>
</evidence>
<dbReference type="Proteomes" id="UP001470230">
    <property type="component" value="Unassembled WGS sequence"/>
</dbReference>
<reference evidence="10 11" key="1">
    <citation type="submission" date="2024-04" db="EMBL/GenBank/DDBJ databases">
        <title>Tritrichomonas musculus Genome.</title>
        <authorList>
            <person name="Alves-Ferreira E."/>
            <person name="Grigg M."/>
            <person name="Lorenzi H."/>
            <person name="Galac M."/>
        </authorList>
    </citation>
    <scope>NUCLEOTIDE SEQUENCE [LARGE SCALE GENOMIC DNA]</scope>
    <source>
        <strain evidence="10 11">EAF2021</strain>
    </source>
</reference>
<evidence type="ECO:0000313" key="10">
    <source>
        <dbReference type="EMBL" id="KAK8897712.1"/>
    </source>
</evidence>
<evidence type="ECO:0000256" key="9">
    <source>
        <dbReference type="SAM" id="Phobius"/>
    </source>
</evidence>
<dbReference type="SMART" id="SM00710">
    <property type="entry name" value="PbH1"/>
    <property type="match status" value="20"/>
</dbReference>
<organism evidence="10 11">
    <name type="scientific">Tritrichomonas musculus</name>
    <dbReference type="NCBI Taxonomy" id="1915356"/>
    <lineage>
        <taxon>Eukaryota</taxon>
        <taxon>Metamonada</taxon>
        <taxon>Parabasalia</taxon>
        <taxon>Tritrichomonadida</taxon>
        <taxon>Tritrichomonadidae</taxon>
        <taxon>Tritrichomonas</taxon>
    </lineage>
</organism>
<dbReference type="InterPro" id="IPR003368">
    <property type="entry name" value="POMP_repeat"/>
</dbReference>
<evidence type="ECO:0000256" key="6">
    <source>
        <dbReference type="ARBA" id="ARBA00023136"/>
    </source>
</evidence>